<dbReference type="PANTHER" id="PTHR48079:SF6">
    <property type="entry name" value="NAD(P)-BINDING DOMAIN-CONTAINING PROTEIN-RELATED"/>
    <property type="match status" value="1"/>
</dbReference>
<organism evidence="2 3">
    <name type="scientific">Achromobacter deleyi</name>
    <dbReference type="NCBI Taxonomy" id="1353891"/>
    <lineage>
        <taxon>Bacteria</taxon>
        <taxon>Pseudomonadati</taxon>
        <taxon>Pseudomonadota</taxon>
        <taxon>Betaproteobacteria</taxon>
        <taxon>Burkholderiales</taxon>
        <taxon>Alcaligenaceae</taxon>
        <taxon>Achromobacter</taxon>
    </lineage>
</organism>
<dbReference type="EMBL" id="CADIJO010000007">
    <property type="protein sequence ID" value="CAB3699928.1"/>
    <property type="molecule type" value="Genomic_DNA"/>
</dbReference>
<protein>
    <recommendedName>
        <fullName evidence="1">NAD-dependent epimerase/dehydratase domain-containing protein</fullName>
    </recommendedName>
</protein>
<dbReference type="Gene3D" id="3.40.50.720">
    <property type="entry name" value="NAD(P)-binding Rossmann-like Domain"/>
    <property type="match status" value="1"/>
</dbReference>
<evidence type="ECO:0000313" key="3">
    <source>
        <dbReference type="Proteomes" id="UP000494111"/>
    </source>
</evidence>
<reference evidence="2 3" key="1">
    <citation type="submission" date="2020-04" db="EMBL/GenBank/DDBJ databases">
        <authorList>
            <person name="De Canck E."/>
        </authorList>
    </citation>
    <scope>NUCLEOTIDE SEQUENCE [LARGE SCALE GENOMIC DNA]</scope>
    <source>
        <strain evidence="2 3">LMG 3458</strain>
    </source>
</reference>
<dbReference type="InterPro" id="IPR036291">
    <property type="entry name" value="NAD(P)-bd_dom_sf"/>
</dbReference>
<sequence length="339" mass="36751">MGMATMIQVQPPGTALVLGATGGVGGETARQLRDAGWGVRALARGLATETAQQDGMTWLRGDAMNRQDVARAAMGCDVIVHAVNPPGYRRWGELVLPMIDNTIAVAQAQGATIVLPGTIYNYGPDAYPVLTESSPQHPQTRKGAIRVELEHRLQVASGRGVRVIVLRAGDFFGPRAGNNWFSQGLVKPGRPVAVVQAPGARGVGHQWSYLPDVARTLVQVLARRDALAPFAAFHMAGHWDADGTQMAAAILRVAERHGAQPRVRAFPWWLLRLASPFVPTLRELMEMRYLWRQPLRMDNARLVELLGAEPLTPLDEAVEVTLRGLGCLPESPVRAKALA</sequence>
<accession>A0A6S7AR38</accession>
<dbReference type="GO" id="GO:0005737">
    <property type="term" value="C:cytoplasm"/>
    <property type="evidence" value="ECO:0007669"/>
    <property type="project" value="TreeGrafter"/>
</dbReference>
<feature type="domain" description="NAD-dependent epimerase/dehydratase" evidence="1">
    <location>
        <begin position="15"/>
        <end position="226"/>
    </location>
</feature>
<dbReference type="RefSeq" id="WP_425486141.1">
    <property type="nucleotide sequence ID" value="NZ_CADIJO010000007.1"/>
</dbReference>
<dbReference type="Pfam" id="PF01370">
    <property type="entry name" value="Epimerase"/>
    <property type="match status" value="1"/>
</dbReference>
<dbReference type="InterPro" id="IPR001509">
    <property type="entry name" value="Epimerase_deHydtase"/>
</dbReference>
<dbReference type="AlphaFoldDB" id="A0A6S7AR38"/>
<dbReference type="PANTHER" id="PTHR48079">
    <property type="entry name" value="PROTEIN YEEZ"/>
    <property type="match status" value="1"/>
</dbReference>
<name>A0A6S7AR38_9BURK</name>
<gene>
    <name evidence="2" type="ORF">LMG3458_02598</name>
</gene>
<dbReference type="GO" id="GO:0004029">
    <property type="term" value="F:aldehyde dehydrogenase (NAD+) activity"/>
    <property type="evidence" value="ECO:0007669"/>
    <property type="project" value="TreeGrafter"/>
</dbReference>
<dbReference type="InterPro" id="IPR051783">
    <property type="entry name" value="NAD(P)-dependent_oxidoreduct"/>
</dbReference>
<evidence type="ECO:0000313" key="2">
    <source>
        <dbReference type="EMBL" id="CAB3699928.1"/>
    </source>
</evidence>
<dbReference type="Proteomes" id="UP000494111">
    <property type="component" value="Unassembled WGS sequence"/>
</dbReference>
<proteinExistence type="predicted"/>
<evidence type="ECO:0000259" key="1">
    <source>
        <dbReference type="Pfam" id="PF01370"/>
    </source>
</evidence>
<dbReference type="SUPFAM" id="SSF51735">
    <property type="entry name" value="NAD(P)-binding Rossmann-fold domains"/>
    <property type="match status" value="1"/>
</dbReference>